<feature type="non-terminal residue" evidence="1">
    <location>
        <position position="185"/>
    </location>
</feature>
<accession>A0AAN5CAE0</accession>
<dbReference type="EMBL" id="BTRK01000003">
    <property type="protein sequence ID" value="GMR44043.1"/>
    <property type="molecule type" value="Genomic_DNA"/>
</dbReference>
<gene>
    <name evidence="1" type="ORF">PMAYCL1PPCAC_14238</name>
</gene>
<proteinExistence type="predicted"/>
<keyword evidence="2" id="KW-1185">Reference proteome</keyword>
<evidence type="ECO:0000313" key="1">
    <source>
        <dbReference type="EMBL" id="GMR44043.1"/>
    </source>
</evidence>
<dbReference type="Proteomes" id="UP001328107">
    <property type="component" value="Unassembled WGS sequence"/>
</dbReference>
<protein>
    <submittedName>
        <fullName evidence="1">Uncharacterized protein</fullName>
    </submittedName>
</protein>
<evidence type="ECO:0000313" key="2">
    <source>
        <dbReference type="Proteomes" id="UP001328107"/>
    </source>
</evidence>
<name>A0AAN5CAE0_9BILA</name>
<dbReference type="AlphaFoldDB" id="A0AAN5CAE0"/>
<sequence length="185" mass="20825">ISCSRALEAAISDSADVSGETGVLLRRTLTDFGAFVTRLEEEAQNSTKEQLDKTLKSMSNFRVALDQTVNSIEKRVQWHSIAGDSEGVFTEIQCGVDDIKEEEIFDYDMVEPRDEPIDVPLSIPDNQSFGLDVFDDEIKMEDILNDDMVIISSKIFLAKFSIFQDFGMDLIGDEMPNKDEPLQEE</sequence>
<organism evidence="1 2">
    <name type="scientific">Pristionchus mayeri</name>
    <dbReference type="NCBI Taxonomy" id="1317129"/>
    <lineage>
        <taxon>Eukaryota</taxon>
        <taxon>Metazoa</taxon>
        <taxon>Ecdysozoa</taxon>
        <taxon>Nematoda</taxon>
        <taxon>Chromadorea</taxon>
        <taxon>Rhabditida</taxon>
        <taxon>Rhabditina</taxon>
        <taxon>Diplogasteromorpha</taxon>
        <taxon>Diplogasteroidea</taxon>
        <taxon>Neodiplogasteridae</taxon>
        <taxon>Pristionchus</taxon>
    </lineage>
</organism>
<feature type="non-terminal residue" evidence="1">
    <location>
        <position position="1"/>
    </location>
</feature>
<comment type="caution">
    <text evidence="1">The sequence shown here is derived from an EMBL/GenBank/DDBJ whole genome shotgun (WGS) entry which is preliminary data.</text>
</comment>
<reference evidence="2" key="1">
    <citation type="submission" date="2022-10" db="EMBL/GenBank/DDBJ databases">
        <title>Genome assembly of Pristionchus species.</title>
        <authorList>
            <person name="Yoshida K."/>
            <person name="Sommer R.J."/>
        </authorList>
    </citation>
    <scope>NUCLEOTIDE SEQUENCE [LARGE SCALE GENOMIC DNA]</scope>
    <source>
        <strain evidence="2">RS5460</strain>
    </source>
</reference>